<dbReference type="EMBL" id="JAJMLW010000001">
    <property type="protein sequence ID" value="MCI2240862.1"/>
    <property type="molecule type" value="Genomic_DNA"/>
</dbReference>
<gene>
    <name evidence="1" type="ORF">LPT13_00620</name>
</gene>
<reference evidence="1" key="1">
    <citation type="submission" date="2021-11" db="EMBL/GenBank/DDBJ databases">
        <title>A Novel Adlercreutzia Species, isolated from a Allomyrina dichotoma larva feces.</title>
        <authorList>
            <person name="Suh M.K."/>
        </authorList>
    </citation>
    <scope>NUCLEOTIDE SEQUENCE</scope>
    <source>
        <strain evidence="1">JBNU-10</strain>
    </source>
</reference>
<proteinExistence type="predicted"/>
<comment type="caution">
    <text evidence="1">The sequence shown here is derived from an EMBL/GenBank/DDBJ whole genome shotgun (WGS) entry which is preliminary data.</text>
</comment>
<dbReference type="RefSeq" id="WP_242162505.1">
    <property type="nucleotide sequence ID" value="NZ_JAJMLW010000001.1"/>
</dbReference>
<sequence length="211" mass="23005">MSDNTPTLEPAQLRGFALVADVVARALAQQPDVEVVGAVQRVADALGDDRFADVRPGDELDQRFFNRFVVTSSPYYLPLVEGSVREAYEEDGVLRYGPLRSKHSDHVLACYRSVRFDHGDWGARGVVARGLKPDALACELEFMASLAQAACDGATEEEREAAQRLLARFAGDHAARWFGRAAGYAARIEDDFYARLVALAAESVEALAEAA</sequence>
<organism evidence="1 2">
    <name type="scientific">Adlercreutzia faecimuris</name>
    <dbReference type="NCBI Taxonomy" id="2897341"/>
    <lineage>
        <taxon>Bacteria</taxon>
        <taxon>Bacillati</taxon>
        <taxon>Actinomycetota</taxon>
        <taxon>Coriobacteriia</taxon>
        <taxon>Eggerthellales</taxon>
        <taxon>Eggerthellaceae</taxon>
        <taxon>Adlercreutzia</taxon>
    </lineage>
</organism>
<dbReference type="SUPFAM" id="SSF89155">
    <property type="entry name" value="TorD-like"/>
    <property type="match status" value="1"/>
</dbReference>
<accession>A0ABS9WEY2</accession>
<dbReference type="Gene3D" id="1.10.3480.10">
    <property type="entry name" value="TorD-like"/>
    <property type="match status" value="1"/>
</dbReference>
<evidence type="ECO:0000313" key="1">
    <source>
        <dbReference type="EMBL" id="MCI2240862.1"/>
    </source>
</evidence>
<protein>
    <submittedName>
        <fullName evidence="1">Molecular chaperone TorD family protein</fullName>
    </submittedName>
</protein>
<dbReference type="InterPro" id="IPR036411">
    <property type="entry name" value="TorD-like_sf"/>
</dbReference>
<dbReference type="Pfam" id="PF02613">
    <property type="entry name" value="Nitrate_red_del"/>
    <property type="match status" value="1"/>
</dbReference>
<dbReference type="InterPro" id="IPR020945">
    <property type="entry name" value="DMSO/NO3_reduct_chaperone"/>
</dbReference>
<dbReference type="Proteomes" id="UP001430755">
    <property type="component" value="Unassembled WGS sequence"/>
</dbReference>
<evidence type="ECO:0000313" key="2">
    <source>
        <dbReference type="Proteomes" id="UP001430755"/>
    </source>
</evidence>
<keyword evidence="2" id="KW-1185">Reference proteome</keyword>
<name>A0ABS9WEY2_9ACTN</name>